<name>A0AAN1PZY8_9LACO</name>
<accession>A0AAN1PZY8</accession>
<organism evidence="1 2">
    <name type="scientific">Lactiplantibacillus argentoratensis</name>
    <dbReference type="NCBI Taxonomy" id="271881"/>
    <lineage>
        <taxon>Bacteria</taxon>
        <taxon>Bacillati</taxon>
        <taxon>Bacillota</taxon>
        <taxon>Bacilli</taxon>
        <taxon>Lactobacillales</taxon>
        <taxon>Lactobacillaceae</taxon>
        <taxon>Lactiplantibacillus</taxon>
    </lineage>
</organism>
<evidence type="ECO:0000313" key="1">
    <source>
        <dbReference type="EMBL" id="AYJ35153.1"/>
    </source>
</evidence>
<dbReference type="KEGG" id="larg:LPA65_04885"/>
<reference evidence="1 2" key="1">
    <citation type="submission" date="2018-10" db="EMBL/GenBank/DDBJ databases">
        <title>Genome sequencing of Lactobacillus species.</title>
        <authorList>
            <person name="Baek C."/>
            <person name="Yi H."/>
        </authorList>
    </citation>
    <scope>NUCLEOTIDE SEQUENCE [LARGE SCALE GENOMIC DNA]</scope>
    <source>
        <strain evidence="1 2">DSM 16365</strain>
    </source>
</reference>
<evidence type="ECO:0000313" key="2">
    <source>
        <dbReference type="Proteomes" id="UP000281644"/>
    </source>
</evidence>
<dbReference type="AlphaFoldDB" id="A0AAN1PZY8"/>
<gene>
    <name evidence="1" type="ORF">LPA65_04885</name>
</gene>
<sequence>MHADRFDNQVAFDLLARPEHQRLLYGALKAAQVTKYHPQFEDCVTVAHLTWLSAYQNYAPELPANLLDFRKFAFRRIKWRTVDYLRKQTLRTQSQVNLVHALPIAIDPMTEQETHWQLTDLLTDLLVQCRPGERIYLTEFFLEEQSVASIMRRHQVSRRTVYNWRASLLVKAHQLYQQQASDKYES</sequence>
<protein>
    <submittedName>
        <fullName evidence="1">Sigma-70 family RNA polymerase sigma factor</fullName>
    </submittedName>
</protein>
<dbReference type="EMBL" id="CP032751">
    <property type="protein sequence ID" value="AYJ35153.1"/>
    <property type="molecule type" value="Genomic_DNA"/>
</dbReference>
<proteinExistence type="predicted"/>
<dbReference type="Proteomes" id="UP000281644">
    <property type="component" value="Chromosome"/>
</dbReference>
<dbReference type="RefSeq" id="WP_057717857.1">
    <property type="nucleotide sequence ID" value="NZ_BJZD01000022.1"/>
</dbReference>